<reference evidence="1 2" key="1">
    <citation type="submission" date="2020-08" db="EMBL/GenBank/DDBJ databases">
        <title>Functional genomics of gut bacteria from endangered species of beetles.</title>
        <authorList>
            <person name="Carlos-Shanley C."/>
        </authorList>
    </citation>
    <scope>NUCLEOTIDE SEQUENCE [LARGE SCALE GENOMIC DNA]</scope>
    <source>
        <strain evidence="1 2">S00136</strain>
    </source>
</reference>
<dbReference type="EMBL" id="JACHLC010000001">
    <property type="protein sequence ID" value="MBB6369620.1"/>
    <property type="molecule type" value="Genomic_DNA"/>
</dbReference>
<sequence>MSIKDKYGMEFLKVSADGNIGHTCIRKDGIVDKNNLLQFLNYLNISRTRHLLKEINHYLENTETPDNTPYDSMVLEHIDLKIHYPEFIIDEQPGTFPLADIRDLLMEWLVFLQS</sequence>
<dbReference type="Proteomes" id="UP000589738">
    <property type="component" value="Unassembled WGS sequence"/>
</dbReference>
<keyword evidence="2" id="KW-1185">Reference proteome</keyword>
<protein>
    <submittedName>
        <fullName evidence="1">Uncharacterized protein</fullName>
    </submittedName>
</protein>
<comment type="caution">
    <text evidence="1">The sequence shown here is derived from an EMBL/GenBank/DDBJ whole genome shotgun (WGS) entry which is preliminary data.</text>
</comment>
<evidence type="ECO:0000313" key="2">
    <source>
        <dbReference type="Proteomes" id="UP000589738"/>
    </source>
</evidence>
<accession>A0A841N857</accession>
<evidence type="ECO:0000313" key="1">
    <source>
        <dbReference type="EMBL" id="MBB6369620.1"/>
    </source>
</evidence>
<dbReference type="RefSeq" id="WP_184160416.1">
    <property type="nucleotide sequence ID" value="NZ_JACHLC010000001.1"/>
</dbReference>
<organism evidence="1 2">
    <name type="scientific">Chryseobacterium shigense</name>
    <dbReference type="NCBI Taxonomy" id="297244"/>
    <lineage>
        <taxon>Bacteria</taxon>
        <taxon>Pseudomonadati</taxon>
        <taxon>Bacteroidota</taxon>
        <taxon>Flavobacteriia</taxon>
        <taxon>Flavobacteriales</taxon>
        <taxon>Weeksellaceae</taxon>
        <taxon>Chryseobacterium group</taxon>
        <taxon>Chryseobacterium</taxon>
    </lineage>
</organism>
<name>A0A841N857_9FLAO</name>
<dbReference type="AlphaFoldDB" id="A0A841N857"/>
<proteinExistence type="predicted"/>
<gene>
    <name evidence="1" type="ORF">HNP36_000673</name>
</gene>